<keyword evidence="2" id="KW-0812">Transmembrane</keyword>
<evidence type="ECO:0008006" key="5">
    <source>
        <dbReference type="Google" id="ProtNLM"/>
    </source>
</evidence>
<keyword evidence="2" id="KW-0472">Membrane</keyword>
<name>A0ABS3U1I7_9ACTN</name>
<keyword evidence="4" id="KW-1185">Reference proteome</keyword>
<sequence>MTYPPPPGYGQQPQQPGYPPQQPGGFAPQPPPQQQPYGQPSQPGYGAPQQPGYGAPQQPGYPPQPGGSPYGAPPPMPPTSGGGGGGLVAKILGGVGVLVIGVIIVIVRAFANDSGNDSDSTGTDTTLSDEEMDAAEAAAVGDCMSDAAASADAELVVPCEDPTAYWTITQVSDDSGAEVDYSGQLTDPSIAASVCGQEYMGWTPGELWKSFQYVYTEEISGTGGPVDYLYCVEAIDKEDADGGRPVTPDTGSCTDDSLRTFDCTNPLALYVVDDVETYDPPVDELSFDSMTAVGGCPNSEYYASPVTGGDGLVYLAYCRSDNA</sequence>
<feature type="region of interest" description="Disordered" evidence="1">
    <location>
        <begin position="1"/>
        <end position="81"/>
    </location>
</feature>
<dbReference type="SUPFAM" id="SSF81995">
    <property type="entry name" value="beta-sandwich domain of Sec23/24"/>
    <property type="match status" value="1"/>
</dbReference>
<comment type="caution">
    <text evidence="3">The sequence shown here is derived from an EMBL/GenBank/DDBJ whole genome shotgun (WGS) entry which is preliminary data.</text>
</comment>
<evidence type="ECO:0000256" key="1">
    <source>
        <dbReference type="SAM" id="MobiDB-lite"/>
    </source>
</evidence>
<keyword evidence="2" id="KW-1133">Transmembrane helix</keyword>
<evidence type="ECO:0000256" key="2">
    <source>
        <dbReference type="SAM" id="Phobius"/>
    </source>
</evidence>
<reference evidence="3 4" key="1">
    <citation type="submission" date="2021-03" db="EMBL/GenBank/DDBJ databases">
        <title>Glycomyces sp. nov., a novel actinomycete isolated from soil.</title>
        <authorList>
            <person name="Yang X."/>
            <person name="Xu X."/>
        </authorList>
    </citation>
    <scope>NUCLEOTIDE SEQUENCE [LARGE SCALE GENOMIC DNA]</scope>
    <source>
        <strain evidence="3 4">NEAU-S30</strain>
    </source>
</reference>
<feature type="transmembrane region" description="Helical" evidence="2">
    <location>
        <begin position="87"/>
        <end position="111"/>
    </location>
</feature>
<proteinExistence type="predicted"/>
<dbReference type="EMBL" id="JAGFNP010000001">
    <property type="protein sequence ID" value="MBO3731613.1"/>
    <property type="molecule type" value="Genomic_DNA"/>
</dbReference>
<gene>
    <name evidence="3" type="ORF">J5V16_02195</name>
</gene>
<dbReference type="Proteomes" id="UP000681341">
    <property type="component" value="Unassembled WGS sequence"/>
</dbReference>
<feature type="compositionally biased region" description="Low complexity" evidence="1">
    <location>
        <begin position="35"/>
        <end position="58"/>
    </location>
</feature>
<evidence type="ECO:0000313" key="3">
    <source>
        <dbReference type="EMBL" id="MBO3731613.1"/>
    </source>
</evidence>
<organism evidence="3 4">
    <name type="scientific">Glycomyces niveus</name>
    <dbReference type="NCBI Taxonomy" id="2820287"/>
    <lineage>
        <taxon>Bacteria</taxon>
        <taxon>Bacillati</taxon>
        <taxon>Actinomycetota</taxon>
        <taxon>Actinomycetes</taxon>
        <taxon>Glycomycetales</taxon>
        <taxon>Glycomycetaceae</taxon>
        <taxon>Glycomyces</taxon>
    </lineage>
</organism>
<dbReference type="RefSeq" id="WP_208494301.1">
    <property type="nucleotide sequence ID" value="NZ_JAGFNP010000001.1"/>
</dbReference>
<protein>
    <recommendedName>
        <fullName evidence="5">Septum formation-related domain-containing protein</fullName>
    </recommendedName>
</protein>
<feature type="compositionally biased region" description="Pro residues" evidence="1">
    <location>
        <begin position="59"/>
        <end position="78"/>
    </location>
</feature>
<accession>A0ABS3U1I7</accession>
<feature type="compositionally biased region" description="Pro residues" evidence="1">
    <location>
        <begin position="16"/>
        <end position="34"/>
    </location>
</feature>
<evidence type="ECO:0000313" key="4">
    <source>
        <dbReference type="Proteomes" id="UP000681341"/>
    </source>
</evidence>